<evidence type="ECO:0000256" key="3">
    <source>
        <dbReference type="ARBA" id="ARBA00022676"/>
    </source>
</evidence>
<feature type="transmembrane region" description="Helical" evidence="8">
    <location>
        <begin position="281"/>
        <end position="303"/>
    </location>
</feature>
<evidence type="ECO:0000256" key="6">
    <source>
        <dbReference type="ARBA" id="ARBA00022989"/>
    </source>
</evidence>
<keyword evidence="2" id="KW-1003">Cell membrane</keyword>
<keyword evidence="7 8" id="KW-0472">Membrane</keyword>
<feature type="transmembrane region" description="Helical" evidence="8">
    <location>
        <begin position="350"/>
        <end position="376"/>
    </location>
</feature>
<dbReference type="GO" id="GO:0005886">
    <property type="term" value="C:plasma membrane"/>
    <property type="evidence" value="ECO:0007669"/>
    <property type="project" value="UniProtKB-SubCell"/>
</dbReference>
<comment type="subcellular location">
    <subcellularLocation>
        <location evidence="1">Cell membrane</location>
        <topology evidence="1">Multi-pass membrane protein</topology>
    </subcellularLocation>
</comment>
<feature type="transmembrane region" description="Helical" evidence="8">
    <location>
        <begin position="466"/>
        <end position="483"/>
    </location>
</feature>
<dbReference type="GO" id="GO:0009103">
    <property type="term" value="P:lipopolysaccharide biosynthetic process"/>
    <property type="evidence" value="ECO:0007669"/>
    <property type="project" value="UniProtKB-ARBA"/>
</dbReference>
<proteinExistence type="predicted"/>
<evidence type="ECO:0000256" key="1">
    <source>
        <dbReference type="ARBA" id="ARBA00004651"/>
    </source>
</evidence>
<feature type="transmembrane region" description="Helical" evidence="8">
    <location>
        <begin position="12"/>
        <end position="32"/>
    </location>
</feature>
<reference evidence="9 10" key="1">
    <citation type="submission" date="2019-11" db="EMBL/GenBank/DDBJ databases">
        <title>Caenimonas koreensis gen. nov., sp. nov., isolated from activated sludge.</title>
        <authorList>
            <person name="Seung H.R."/>
        </authorList>
    </citation>
    <scope>NUCLEOTIDE SEQUENCE [LARGE SCALE GENOMIC DNA]</scope>
    <source>
        <strain evidence="9 10">EMB320</strain>
    </source>
</reference>
<evidence type="ECO:0000256" key="7">
    <source>
        <dbReference type="ARBA" id="ARBA00023136"/>
    </source>
</evidence>
<dbReference type="PANTHER" id="PTHR33908:SF11">
    <property type="entry name" value="MEMBRANE PROTEIN"/>
    <property type="match status" value="1"/>
</dbReference>
<keyword evidence="5 8" id="KW-0812">Transmembrane</keyword>
<name>A0A844B6H6_9BURK</name>
<organism evidence="9 10">
    <name type="scientific">Caenimonas koreensis DSM 17982</name>
    <dbReference type="NCBI Taxonomy" id="1121255"/>
    <lineage>
        <taxon>Bacteria</taxon>
        <taxon>Pseudomonadati</taxon>
        <taxon>Pseudomonadota</taxon>
        <taxon>Betaproteobacteria</taxon>
        <taxon>Burkholderiales</taxon>
        <taxon>Comamonadaceae</taxon>
        <taxon>Caenimonas</taxon>
    </lineage>
</organism>
<dbReference type="Proteomes" id="UP000487350">
    <property type="component" value="Unassembled WGS sequence"/>
</dbReference>
<dbReference type="GO" id="GO:0016763">
    <property type="term" value="F:pentosyltransferase activity"/>
    <property type="evidence" value="ECO:0007669"/>
    <property type="project" value="TreeGrafter"/>
</dbReference>
<gene>
    <name evidence="9" type="ORF">GHT07_08205</name>
</gene>
<evidence type="ECO:0000256" key="5">
    <source>
        <dbReference type="ARBA" id="ARBA00022692"/>
    </source>
</evidence>
<dbReference type="InterPro" id="IPR050297">
    <property type="entry name" value="LipidA_mod_glycosyltrf_83"/>
</dbReference>
<feature type="transmembrane region" description="Helical" evidence="8">
    <location>
        <begin position="234"/>
        <end position="251"/>
    </location>
</feature>
<dbReference type="Gene3D" id="2.60.120.260">
    <property type="entry name" value="Galactose-binding domain-like"/>
    <property type="match status" value="1"/>
</dbReference>
<dbReference type="EMBL" id="WJBU01000006">
    <property type="protein sequence ID" value="MRD47259.1"/>
    <property type="molecule type" value="Genomic_DNA"/>
</dbReference>
<protein>
    <submittedName>
        <fullName evidence="9">Uncharacterized protein</fullName>
    </submittedName>
</protein>
<feature type="transmembrane region" description="Helical" evidence="8">
    <location>
        <begin position="44"/>
        <end position="65"/>
    </location>
</feature>
<sequence length="822" mass="87833">MPLNTVHEAWRYVRWGALALLLAAVVLTVRGLPQIGWPVTGPANPLYVWAAVMAVSLFAIVATGLRPAVVAAALAAVFAVAAGQAGAVLAVLLFVAASVVVGGYLLRALGAPQLAQGFVFAFVTGAGSLGTASGLLAHWPVNYPGVYGLALALTLVLDRRRCVGWFHAARDFLRGGGPRATVAQRVLEAAIVTAALVHYAVAFAPEIGSDALAVHLFIAERMRTGHMWNFDVDTYVWAVMPALVDWIYAIVDMLGGEVAARLVNVTFVLVLARMVRDLVLWAGGSSGGARWAVLLFLVTPLTFTESHTLFIEAGWSAFMVAGTFAVLKLLDSKPGDDDPDARGLLPAAGLLLGLALAAKAVTLSLLPALAIVMLARRSTWFGRAHNGTLAKALLIGIVIGGIPYLTAWVITANPVFPFFNGVFKSPLFPPENFEPPPFERYLRWDTLYRMLVESARYLEAKPGASGFQWLLLLVPCAIAAVAVKATRWRSSVLLVVGIGGVATVFQQTAYLRYIFPCVVVLMAVVGVGLTHLMERAWSGALWAGAATAAVALNIAYFHSGAAYLDLPWRAMLSQTARTELLEGRRPERLLAQSINALNAPASPVMWIAYLGAAGLRSDALYAQWYNHKFAAEFLAATTEDKMLELIGRRGVEFVVFDSQVRVDSAPALLKVTDEVANIGGVSLRRVKSGLRYLKEMAVSPDFHNAAAWGLTPGATIDSAGLRLSANSGAYQKIAVVPGRKYLNSVSVRCDAPDTTGRLQINWVDASQKILTTSAKTYVCGPNWSVNEQEVTAPSGAVYGMLYAWGQAGGPLTVRMNSLKGTP</sequence>
<feature type="transmembrane region" description="Helical" evidence="8">
    <location>
        <begin position="85"/>
        <end position="106"/>
    </location>
</feature>
<keyword evidence="6 8" id="KW-1133">Transmembrane helix</keyword>
<dbReference type="RefSeq" id="WP_153584575.1">
    <property type="nucleotide sequence ID" value="NZ_WJBU01000006.1"/>
</dbReference>
<evidence type="ECO:0000313" key="9">
    <source>
        <dbReference type="EMBL" id="MRD47259.1"/>
    </source>
</evidence>
<evidence type="ECO:0000256" key="8">
    <source>
        <dbReference type="SAM" id="Phobius"/>
    </source>
</evidence>
<comment type="caution">
    <text evidence="9">The sequence shown here is derived from an EMBL/GenBank/DDBJ whole genome shotgun (WGS) entry which is preliminary data.</text>
</comment>
<accession>A0A844B6H6</accession>
<dbReference type="OrthoDB" id="1814621at2"/>
<feature type="transmembrane region" description="Helical" evidence="8">
    <location>
        <begin position="490"/>
        <end position="507"/>
    </location>
</feature>
<dbReference type="PANTHER" id="PTHR33908">
    <property type="entry name" value="MANNOSYLTRANSFERASE YKCB-RELATED"/>
    <property type="match status" value="1"/>
</dbReference>
<feature type="transmembrane region" description="Helical" evidence="8">
    <location>
        <begin position="310"/>
        <end position="330"/>
    </location>
</feature>
<keyword evidence="10" id="KW-1185">Reference proteome</keyword>
<feature type="transmembrane region" description="Helical" evidence="8">
    <location>
        <begin position="258"/>
        <end position="275"/>
    </location>
</feature>
<dbReference type="AlphaFoldDB" id="A0A844B6H6"/>
<evidence type="ECO:0000256" key="2">
    <source>
        <dbReference type="ARBA" id="ARBA00022475"/>
    </source>
</evidence>
<evidence type="ECO:0000313" key="10">
    <source>
        <dbReference type="Proteomes" id="UP000487350"/>
    </source>
</evidence>
<feature type="transmembrane region" description="Helical" evidence="8">
    <location>
        <begin position="539"/>
        <end position="557"/>
    </location>
</feature>
<evidence type="ECO:0000256" key="4">
    <source>
        <dbReference type="ARBA" id="ARBA00022679"/>
    </source>
</evidence>
<feature type="transmembrane region" description="Helical" evidence="8">
    <location>
        <begin position="388"/>
        <end position="410"/>
    </location>
</feature>
<keyword evidence="4" id="KW-0808">Transferase</keyword>
<keyword evidence="3" id="KW-0328">Glycosyltransferase</keyword>
<feature type="transmembrane region" description="Helical" evidence="8">
    <location>
        <begin position="513"/>
        <end position="532"/>
    </location>
</feature>